<gene>
    <name evidence="7" type="ORF">CYMTET_53183</name>
</gene>
<evidence type="ECO:0000256" key="3">
    <source>
        <dbReference type="ARBA" id="ARBA00022989"/>
    </source>
</evidence>
<dbReference type="EMBL" id="LGRX02034902">
    <property type="protein sequence ID" value="KAK3236691.1"/>
    <property type="molecule type" value="Genomic_DNA"/>
</dbReference>
<dbReference type="GO" id="GO:0016020">
    <property type="term" value="C:membrane"/>
    <property type="evidence" value="ECO:0007669"/>
    <property type="project" value="UniProtKB-SubCell"/>
</dbReference>
<evidence type="ECO:0000256" key="1">
    <source>
        <dbReference type="ARBA" id="ARBA00004141"/>
    </source>
</evidence>
<feature type="domain" description="Ion transport" evidence="6">
    <location>
        <begin position="10"/>
        <end position="176"/>
    </location>
</feature>
<keyword evidence="8" id="KW-1185">Reference proteome</keyword>
<dbReference type="PANTHER" id="PTHR47823:SF11">
    <property type="entry name" value="K+-CHANNEL ERG AND RELATED PROTEINS"/>
    <property type="match status" value="1"/>
</dbReference>
<dbReference type="AlphaFoldDB" id="A0AAE0EQA9"/>
<evidence type="ECO:0000313" key="8">
    <source>
        <dbReference type="Proteomes" id="UP001190700"/>
    </source>
</evidence>
<dbReference type="Proteomes" id="UP001190700">
    <property type="component" value="Unassembled WGS sequence"/>
</dbReference>
<evidence type="ECO:0000313" key="7">
    <source>
        <dbReference type="EMBL" id="KAK3236691.1"/>
    </source>
</evidence>
<name>A0AAE0EQA9_9CHLO</name>
<dbReference type="SUPFAM" id="SSF81324">
    <property type="entry name" value="Voltage-gated potassium channels"/>
    <property type="match status" value="1"/>
</dbReference>
<keyword evidence="2 5" id="KW-0812">Transmembrane</keyword>
<dbReference type="PANTHER" id="PTHR47823">
    <property type="entry name" value="ION_TRANS DOMAIN-CONTAINING PROTEIN"/>
    <property type="match status" value="1"/>
</dbReference>
<feature type="non-terminal residue" evidence="7">
    <location>
        <position position="1"/>
    </location>
</feature>
<dbReference type="Gene3D" id="1.10.287.70">
    <property type="match status" value="1"/>
</dbReference>
<sequence>SEVGGEAQVLRMFRLLRLFRMMKLLRLARMNRILQRFQIPHVVCVKDDLFNYATTITICKYILVLLYLGHFFGCFFYYFSTDEWRTQKENDDIAAGRYDVWQNSEFCSVVGDEMPSCNSTLANKYIASMYWAFTTMTTVGYGDISAKTMMERIWAILGMVVGGFVFSLIVAGMNDVMASGLLQRIQSERTEQITAFIKALPAPTTRSHQNPSFLSMPIRVGHWRQ</sequence>
<comment type="caution">
    <text evidence="7">The sequence shown here is derived from an EMBL/GenBank/DDBJ whole genome shotgun (WGS) entry which is preliminary data.</text>
</comment>
<dbReference type="GO" id="GO:0005216">
    <property type="term" value="F:monoatomic ion channel activity"/>
    <property type="evidence" value="ECO:0007669"/>
    <property type="project" value="InterPro"/>
</dbReference>
<feature type="transmembrane region" description="Helical" evidence="5">
    <location>
        <begin position="153"/>
        <end position="173"/>
    </location>
</feature>
<feature type="transmembrane region" description="Helical" evidence="5">
    <location>
        <begin position="61"/>
        <end position="79"/>
    </location>
</feature>
<keyword evidence="3 5" id="KW-1133">Transmembrane helix</keyword>
<keyword evidence="4 5" id="KW-0472">Membrane</keyword>
<protein>
    <recommendedName>
        <fullName evidence="6">Ion transport domain-containing protein</fullName>
    </recommendedName>
</protein>
<proteinExistence type="predicted"/>
<evidence type="ECO:0000256" key="5">
    <source>
        <dbReference type="SAM" id="Phobius"/>
    </source>
</evidence>
<accession>A0AAE0EQA9</accession>
<reference evidence="7 8" key="1">
    <citation type="journal article" date="2015" name="Genome Biol. Evol.">
        <title>Comparative Genomics of a Bacterivorous Green Alga Reveals Evolutionary Causalities and Consequences of Phago-Mixotrophic Mode of Nutrition.</title>
        <authorList>
            <person name="Burns J.A."/>
            <person name="Paasch A."/>
            <person name="Narechania A."/>
            <person name="Kim E."/>
        </authorList>
    </citation>
    <scope>NUCLEOTIDE SEQUENCE [LARGE SCALE GENOMIC DNA]</scope>
    <source>
        <strain evidence="7 8">PLY_AMNH</strain>
    </source>
</reference>
<evidence type="ECO:0000259" key="6">
    <source>
        <dbReference type="Pfam" id="PF00520"/>
    </source>
</evidence>
<dbReference type="Pfam" id="PF00520">
    <property type="entry name" value="Ion_trans"/>
    <property type="match status" value="1"/>
</dbReference>
<comment type="subcellular location">
    <subcellularLocation>
        <location evidence="1">Membrane</location>
        <topology evidence="1">Multi-pass membrane protein</topology>
    </subcellularLocation>
</comment>
<evidence type="ECO:0000256" key="4">
    <source>
        <dbReference type="ARBA" id="ARBA00023136"/>
    </source>
</evidence>
<evidence type="ECO:0000256" key="2">
    <source>
        <dbReference type="ARBA" id="ARBA00022692"/>
    </source>
</evidence>
<dbReference type="InterPro" id="IPR005821">
    <property type="entry name" value="Ion_trans_dom"/>
</dbReference>
<organism evidence="7 8">
    <name type="scientific">Cymbomonas tetramitiformis</name>
    <dbReference type="NCBI Taxonomy" id="36881"/>
    <lineage>
        <taxon>Eukaryota</taxon>
        <taxon>Viridiplantae</taxon>
        <taxon>Chlorophyta</taxon>
        <taxon>Pyramimonadophyceae</taxon>
        <taxon>Pyramimonadales</taxon>
        <taxon>Pyramimonadaceae</taxon>
        <taxon>Cymbomonas</taxon>
    </lineage>
</organism>